<dbReference type="AlphaFoldDB" id="A0A139A5B9"/>
<proteinExistence type="predicted"/>
<evidence type="ECO:0000256" key="1">
    <source>
        <dbReference type="SAM" id="MobiDB-lite"/>
    </source>
</evidence>
<dbReference type="Proteomes" id="UP000070544">
    <property type="component" value="Unassembled WGS sequence"/>
</dbReference>
<sequence>MVERARVGVRFGGVAQGGCGRRSRWPRGLKGEAGKSPGGRRRGVSGGEGWNESGKASWESRCVTRSKVEWREETPAETRPGSRGAWPASTSTRSTVRGSTPASPFRAHRGPAREHEEKGVRGVEESRERDRLA</sequence>
<name>A0A139A5B9_GONPJ</name>
<feature type="compositionally biased region" description="Basic and acidic residues" evidence="1">
    <location>
        <begin position="111"/>
        <end position="133"/>
    </location>
</feature>
<reference evidence="2 3" key="1">
    <citation type="journal article" date="2015" name="Genome Biol. Evol.">
        <title>Phylogenomic analyses indicate that early fungi evolved digesting cell walls of algal ancestors of land plants.</title>
        <authorList>
            <person name="Chang Y."/>
            <person name="Wang S."/>
            <person name="Sekimoto S."/>
            <person name="Aerts A.L."/>
            <person name="Choi C."/>
            <person name="Clum A."/>
            <person name="LaButti K.M."/>
            <person name="Lindquist E.A."/>
            <person name="Yee Ngan C."/>
            <person name="Ohm R.A."/>
            <person name="Salamov A.A."/>
            <person name="Grigoriev I.V."/>
            <person name="Spatafora J.W."/>
            <person name="Berbee M.L."/>
        </authorList>
    </citation>
    <scope>NUCLEOTIDE SEQUENCE [LARGE SCALE GENOMIC DNA]</scope>
    <source>
        <strain evidence="2 3">JEL478</strain>
    </source>
</reference>
<protein>
    <submittedName>
        <fullName evidence="2">Uncharacterized protein</fullName>
    </submittedName>
</protein>
<feature type="compositionally biased region" description="Basic and acidic residues" evidence="1">
    <location>
        <begin position="66"/>
        <end position="76"/>
    </location>
</feature>
<gene>
    <name evidence="2" type="ORF">M427DRAFT_420376</name>
</gene>
<organism evidence="2 3">
    <name type="scientific">Gonapodya prolifera (strain JEL478)</name>
    <name type="common">Monoblepharis prolifera</name>
    <dbReference type="NCBI Taxonomy" id="1344416"/>
    <lineage>
        <taxon>Eukaryota</taxon>
        <taxon>Fungi</taxon>
        <taxon>Fungi incertae sedis</taxon>
        <taxon>Chytridiomycota</taxon>
        <taxon>Chytridiomycota incertae sedis</taxon>
        <taxon>Monoblepharidomycetes</taxon>
        <taxon>Monoblepharidales</taxon>
        <taxon>Gonapodyaceae</taxon>
        <taxon>Gonapodya</taxon>
    </lineage>
</organism>
<evidence type="ECO:0000313" key="3">
    <source>
        <dbReference type="Proteomes" id="UP000070544"/>
    </source>
</evidence>
<evidence type="ECO:0000313" key="2">
    <source>
        <dbReference type="EMBL" id="KXS11829.1"/>
    </source>
</evidence>
<feature type="region of interest" description="Disordered" evidence="1">
    <location>
        <begin position="13"/>
        <end position="133"/>
    </location>
</feature>
<accession>A0A139A5B9</accession>
<feature type="compositionally biased region" description="Low complexity" evidence="1">
    <location>
        <begin position="89"/>
        <end position="100"/>
    </location>
</feature>
<keyword evidence="3" id="KW-1185">Reference proteome</keyword>
<dbReference type="EMBL" id="KQ965796">
    <property type="protein sequence ID" value="KXS11829.1"/>
    <property type="molecule type" value="Genomic_DNA"/>
</dbReference>